<dbReference type="InterPro" id="IPR000821">
    <property type="entry name" value="Ala_racemase"/>
</dbReference>
<dbReference type="SUPFAM" id="SSF51419">
    <property type="entry name" value="PLP-binding barrel"/>
    <property type="match status" value="1"/>
</dbReference>
<dbReference type="InterPro" id="IPR001608">
    <property type="entry name" value="Ala_racemase_N"/>
</dbReference>
<keyword evidence="2" id="KW-0663">Pyridoxal phosphate</keyword>
<evidence type="ECO:0000256" key="2">
    <source>
        <dbReference type="ARBA" id="ARBA00022898"/>
    </source>
</evidence>
<evidence type="ECO:0000256" key="1">
    <source>
        <dbReference type="ARBA" id="ARBA00001933"/>
    </source>
</evidence>
<sequence length="362" mass="40789">MTKGPYPRLLIDTKKLQSNIQTMMKVCQDYGIVVSGVVKGTNGIPEIIENFIQAGMKHLASSRLCQLERIKKMDSSVHTLALRIPMLSELDELIEVADCSLNSEIETLTALNELCQRKNKHHEVVLMNDLGDLREGFFEQEELIQAAVYVENKCPNLYLKGIGTNLGCYGSIEPDQENLGQLIENARIIEEQIGRSLDWISGGATTSVPLVLNKTMPKGINHLRIGDGIYLRDMELYFDYHFDQMYGDVFILEGEIIEIHNKPSHPIGTISVDAFGNRPVYEDIGRRDRALLAMGRQDIGDMTKLIPIDQNIVVKGGSSDHTIVDITESEKNYKLGDTIKFTLQYENLLLASSSEYIYKQYI</sequence>
<dbReference type="InterPro" id="IPR029066">
    <property type="entry name" value="PLP-binding_barrel"/>
</dbReference>
<protein>
    <submittedName>
        <fullName evidence="5">Predicted amino acid racemase</fullName>
    </submittedName>
</protein>
<dbReference type="OrthoDB" id="504078at2"/>
<dbReference type="CDD" id="cd06815">
    <property type="entry name" value="PLPDE_III_AR_like_1"/>
    <property type="match status" value="1"/>
</dbReference>
<dbReference type="EMBL" id="FOEN01000007">
    <property type="protein sequence ID" value="SEQ25889.1"/>
    <property type="molecule type" value="Genomic_DNA"/>
</dbReference>
<organism evidence="5 6">
    <name type="scientific">Ignavigranum ruoffiae</name>
    <dbReference type="NCBI Taxonomy" id="89093"/>
    <lineage>
        <taxon>Bacteria</taxon>
        <taxon>Bacillati</taxon>
        <taxon>Bacillota</taxon>
        <taxon>Bacilli</taxon>
        <taxon>Lactobacillales</taxon>
        <taxon>Aerococcaceae</taxon>
        <taxon>Ignavigranum</taxon>
    </lineage>
</organism>
<dbReference type="GO" id="GO:0008784">
    <property type="term" value="F:alanine racemase activity"/>
    <property type="evidence" value="ECO:0007669"/>
    <property type="project" value="TreeGrafter"/>
</dbReference>
<reference evidence="5 6" key="1">
    <citation type="submission" date="2016-10" db="EMBL/GenBank/DDBJ databases">
        <authorList>
            <person name="de Groot N.N."/>
        </authorList>
    </citation>
    <scope>NUCLEOTIDE SEQUENCE [LARGE SCALE GENOMIC DNA]</scope>
    <source>
        <strain evidence="5 6">DSM 15695</strain>
    </source>
</reference>
<dbReference type="STRING" id="89093.SAMN04488558_10756"/>
<feature type="domain" description="Alanine racemase N-terminal" evidence="4">
    <location>
        <begin position="11"/>
        <end position="230"/>
    </location>
</feature>
<dbReference type="Gene3D" id="3.20.20.10">
    <property type="entry name" value="Alanine racemase"/>
    <property type="match status" value="1"/>
</dbReference>
<dbReference type="Pfam" id="PF01168">
    <property type="entry name" value="Ala_racemase_N"/>
    <property type="match status" value="1"/>
</dbReference>
<evidence type="ECO:0000259" key="4">
    <source>
        <dbReference type="Pfam" id="PF01168"/>
    </source>
</evidence>
<dbReference type="RefSeq" id="WP_092572003.1">
    <property type="nucleotide sequence ID" value="NZ_CALUDV010000033.1"/>
</dbReference>
<name>A0A1H9EJQ5_9LACT</name>
<keyword evidence="6" id="KW-1185">Reference proteome</keyword>
<dbReference type="GO" id="GO:0005829">
    <property type="term" value="C:cytosol"/>
    <property type="evidence" value="ECO:0007669"/>
    <property type="project" value="TreeGrafter"/>
</dbReference>
<proteinExistence type="predicted"/>
<evidence type="ECO:0000256" key="3">
    <source>
        <dbReference type="ARBA" id="ARBA00023235"/>
    </source>
</evidence>
<evidence type="ECO:0000313" key="5">
    <source>
        <dbReference type="EMBL" id="SEQ25889.1"/>
    </source>
</evidence>
<dbReference type="AlphaFoldDB" id="A0A1H9EJQ5"/>
<dbReference type="GO" id="GO:0030170">
    <property type="term" value="F:pyridoxal phosphate binding"/>
    <property type="evidence" value="ECO:0007669"/>
    <property type="project" value="TreeGrafter"/>
</dbReference>
<dbReference type="PANTHER" id="PTHR30511">
    <property type="entry name" value="ALANINE RACEMASE"/>
    <property type="match status" value="1"/>
</dbReference>
<comment type="cofactor">
    <cofactor evidence="1">
        <name>pyridoxal 5'-phosphate</name>
        <dbReference type="ChEBI" id="CHEBI:597326"/>
    </cofactor>
</comment>
<dbReference type="PANTHER" id="PTHR30511:SF3">
    <property type="entry name" value="LYSINE RACEMASE"/>
    <property type="match status" value="1"/>
</dbReference>
<keyword evidence="3" id="KW-0413">Isomerase</keyword>
<gene>
    <name evidence="5" type="ORF">SAMN04488558_10756</name>
</gene>
<dbReference type="Proteomes" id="UP000198833">
    <property type="component" value="Unassembled WGS sequence"/>
</dbReference>
<accession>A0A1H9EJQ5</accession>
<evidence type="ECO:0000313" key="6">
    <source>
        <dbReference type="Proteomes" id="UP000198833"/>
    </source>
</evidence>